<name>A0A1Y6BIP2_9PROT</name>
<accession>A0A1Y6BIP2</accession>
<keyword evidence="4" id="KW-1185">Reference proteome</keyword>
<dbReference type="Gene3D" id="3.40.50.11780">
    <property type="match status" value="2"/>
</dbReference>
<dbReference type="PANTHER" id="PTHR35861:SF1">
    <property type="entry name" value="PHAGE TAIL SHEATH PROTEIN"/>
    <property type="match status" value="1"/>
</dbReference>
<gene>
    <name evidence="3" type="ORF">SAMN05428998_10399</name>
</gene>
<feature type="domain" description="Tail sheath protein C-terminal" evidence="2">
    <location>
        <begin position="522"/>
        <end position="626"/>
    </location>
</feature>
<reference evidence="3 4" key="1">
    <citation type="submission" date="2017-04" db="EMBL/GenBank/DDBJ databases">
        <authorList>
            <person name="Afonso C.L."/>
            <person name="Miller P.J."/>
            <person name="Scott M.A."/>
            <person name="Spackman E."/>
            <person name="Goraichik I."/>
            <person name="Dimitrov K.M."/>
            <person name="Suarez D.L."/>
            <person name="Swayne D.E."/>
        </authorList>
    </citation>
    <scope>NUCLEOTIDE SEQUENCE [LARGE SCALE GENOMIC DNA]</scope>
    <source>
        <strain evidence="3 4">USBA 355</strain>
    </source>
</reference>
<protein>
    <recommendedName>
        <fullName evidence="2">Tail sheath protein C-terminal domain-containing protein</fullName>
    </recommendedName>
</protein>
<evidence type="ECO:0000313" key="3">
    <source>
        <dbReference type="EMBL" id="SMF02966.1"/>
    </source>
</evidence>
<evidence type="ECO:0000256" key="1">
    <source>
        <dbReference type="ARBA" id="ARBA00008005"/>
    </source>
</evidence>
<dbReference type="PANTHER" id="PTHR35861">
    <property type="match status" value="1"/>
</dbReference>
<dbReference type="Proteomes" id="UP000192917">
    <property type="component" value="Unassembled WGS sequence"/>
</dbReference>
<dbReference type="AlphaFoldDB" id="A0A1Y6BIP2"/>
<sequence length="650" mass="68052">MLGLPDTPGVYIQRSDRSGAGVAVVRTDVTGFVGLAEKGPLGRPVRVETMRQFAALFGGYLGGAYLAYSVRAFFENGGRRCLVVRVADDDPAVGAEAASRIVLDSGGAPALEIAASSPGSWGNGLSVAINPAWRAETIVVDPPVTATALTVPATGTFAAGQLLRVSQAGSPPQYRILAAVDPAARRLYFVHPEPALRRPTEAPLTALQPAVPLRIERLDYDLAVARDGLPVSVHAGLGLVAGAPRYIGDLLQPLVPDRDGVLPSAPPPIAVTVMERPATAVPLPLDVVAGVPLPLSGGRDGLAELAPADFKAGLAALEAQREVSILAVPDILIEPLRRPTLPYSPPAEDPCPVCPQPVPPAEPLPPPAAELPPRFSDEAIGEVQAAMIEQCERLRDRVALIDPPWRAVHADAVGLGLVQAWRSRFDSAFGALYLPWLAVPDPLGLAPTRSIPPSGHVAGQLAATDLATGPHKAAANTPLGWAQAASLAVDAAGHGLLNGAGVNVIAARDGRPLRILGARTLSSDPAWRYLPVRRFVSMLRRALDGATQWAVFEPNSAETRALLVQSIGIFLESLRRGGALAGDRPADAFRVRCDESNNPPSARARGELVVDIAVAPARPLEFILLRLGRRDDAFELAEQGALAVESVGAV</sequence>
<proteinExistence type="inferred from homology"/>
<dbReference type="STRING" id="560819.SAMN05428998_10399"/>
<comment type="similarity">
    <text evidence="1">Belongs to the myoviridae tail sheath protein family.</text>
</comment>
<dbReference type="InterPro" id="IPR052042">
    <property type="entry name" value="Tail_sheath_structural"/>
</dbReference>
<dbReference type="RefSeq" id="WP_085121549.1">
    <property type="nucleotide sequence ID" value="NZ_FWZX01000003.1"/>
</dbReference>
<organism evidence="3 4">
    <name type="scientific">Tistlia consotensis USBA 355</name>
    <dbReference type="NCBI Taxonomy" id="560819"/>
    <lineage>
        <taxon>Bacteria</taxon>
        <taxon>Pseudomonadati</taxon>
        <taxon>Pseudomonadota</taxon>
        <taxon>Alphaproteobacteria</taxon>
        <taxon>Rhodospirillales</taxon>
        <taxon>Rhodovibrionaceae</taxon>
        <taxon>Tistlia</taxon>
    </lineage>
</organism>
<dbReference type="InterPro" id="IPR020287">
    <property type="entry name" value="Tail_sheath_C"/>
</dbReference>
<evidence type="ECO:0000259" key="2">
    <source>
        <dbReference type="Pfam" id="PF17482"/>
    </source>
</evidence>
<dbReference type="Pfam" id="PF17482">
    <property type="entry name" value="Phage_sheath_1C"/>
    <property type="match status" value="1"/>
</dbReference>
<dbReference type="EMBL" id="FWZX01000003">
    <property type="protein sequence ID" value="SMF02966.1"/>
    <property type="molecule type" value="Genomic_DNA"/>
</dbReference>
<evidence type="ECO:0000313" key="4">
    <source>
        <dbReference type="Proteomes" id="UP000192917"/>
    </source>
</evidence>